<evidence type="ECO:0000256" key="5">
    <source>
        <dbReference type="PROSITE-ProRule" id="PRU00104"/>
    </source>
</evidence>
<evidence type="ECO:0000256" key="3">
    <source>
        <dbReference type="ARBA" id="ARBA00022679"/>
    </source>
</evidence>
<organism evidence="8">
    <name type="scientific">Candida tenuis (strain ATCC 10573 / BCRC 21748 / CBS 615 / JCM 9827 / NBRC 10315 / NRRL Y-1498 / VKM Y-70)</name>
    <name type="common">Yeast</name>
    <name type="synonym">Yamadazyma tenuis</name>
    <dbReference type="NCBI Taxonomy" id="590646"/>
    <lineage>
        <taxon>Eukaryota</taxon>
        <taxon>Fungi</taxon>
        <taxon>Dikarya</taxon>
        <taxon>Ascomycota</taxon>
        <taxon>Saccharomycotina</taxon>
        <taxon>Pichiomycetes</taxon>
        <taxon>Debaryomycetaceae</taxon>
        <taxon>Yamadazyma</taxon>
    </lineage>
</organism>
<keyword evidence="8" id="KW-1185">Reference proteome</keyword>
<evidence type="ECO:0000256" key="4">
    <source>
        <dbReference type="ARBA" id="ARBA00022786"/>
    </source>
</evidence>
<keyword evidence="3" id="KW-0808">Transferase</keyword>
<dbReference type="SMART" id="SM00119">
    <property type="entry name" value="HECTc"/>
    <property type="match status" value="1"/>
</dbReference>
<dbReference type="eggNOG" id="KOG0942">
    <property type="taxonomic scope" value="Eukaryota"/>
</dbReference>
<dbReference type="Proteomes" id="UP000000707">
    <property type="component" value="Unassembled WGS sequence"/>
</dbReference>
<dbReference type="HOGENOM" id="CLU_002173_2_3_1"/>
<dbReference type="GO" id="GO:0061630">
    <property type="term" value="F:ubiquitin protein ligase activity"/>
    <property type="evidence" value="ECO:0007669"/>
    <property type="project" value="UniProtKB-EC"/>
</dbReference>
<name>G3AZU7_CANTC</name>
<dbReference type="InterPro" id="IPR035983">
    <property type="entry name" value="Hect_E3_ubiquitin_ligase"/>
</dbReference>
<reference evidence="7 8" key="1">
    <citation type="journal article" date="2011" name="Proc. Natl. Acad. Sci. U.S.A.">
        <title>Comparative genomics of xylose-fermenting fungi for enhanced biofuel production.</title>
        <authorList>
            <person name="Wohlbach D.J."/>
            <person name="Kuo A."/>
            <person name="Sato T.K."/>
            <person name="Potts K.M."/>
            <person name="Salamov A.A."/>
            <person name="LaButti K.M."/>
            <person name="Sun H."/>
            <person name="Clum A."/>
            <person name="Pangilinan J.L."/>
            <person name="Lindquist E.A."/>
            <person name="Lucas S."/>
            <person name="Lapidus A."/>
            <person name="Jin M."/>
            <person name="Gunawan C."/>
            <person name="Balan V."/>
            <person name="Dale B.E."/>
            <person name="Jeffries T.W."/>
            <person name="Zinkel R."/>
            <person name="Barry K.W."/>
            <person name="Grigoriev I.V."/>
            <person name="Gasch A.P."/>
        </authorList>
    </citation>
    <scope>NUCLEOTIDE SEQUENCE [LARGE SCALE GENOMIC DNA]</scope>
    <source>
        <strain evidence="8">ATCC 10573 / BCRC 21748 / CBS 615 / JCM 9827 / NBRC 10315 / NRRL Y-1498 / VKM Y-70</strain>
    </source>
</reference>
<dbReference type="STRING" id="590646.G3AZU7"/>
<dbReference type="InterPro" id="IPR044611">
    <property type="entry name" value="E3A/B/C-like"/>
</dbReference>
<sequence length="970" mass="112798">MVNFTGQSRKRVVNLGDNRMTHMGGNRTYLEKTKLQRQQREEQRLREKAAVTLKQYVLRYLSHRKAAEAYYEKWLTTSIGSQSQFDDWIIGLNYFCVWKFPFDSNESIITPLLETVYKRVDEWKLCRVTSQSSVEGLLQLIEVLRTSHSQQLVHRTCQCIEHILKKSPTDARYPGFIDTLTSVVDVDDELVTSLIFRVNMKDSYFALLKFLARLRTLSSSYLDLLRKALSDHESTSAIGDLSKMERIDLLVVFLSAHTSPTYVLEDFVAIDHILSQVSFSVYCDESAMDYDKDGEDVERKDMLRIGVEAHQLLRTLYSGDFIKTMMDFMSKKDHDVYVINIVSSLAFLIPDQKPRLLMFMTINHYRYSWFYKRLTSTFLYKQLVSVAESKGKEYWTYTDFKTLYEQEPTPEFFWRLLFTFTEMFSYWLIISNDFESFSDDGITTENAASFVVFLKRLCLTMIFNSNQTHSTQICHDFYKVKDASIVLLNQLYLKNLRLKFMDESVWSLKKYEFRLESVLHLISDDDDEVSSDSDNNDIQVPGKDRQRSEISAKLEILKKLPFFLNFKERVQIFQRLIDQDKPKNGADMPEFFFGSPTRSTQVNARREHLLEDGFKYLGQSGPQLKHGIQVTFFNEYGQEAGVDGGGITKEFLSGVVLEGFDPNGQRRLFKETSEHQLYPNDEIFTKYYNKIDFEQQLEQLQYLRFLGNIVGKCLYDQVLIDVSFAPFFLNKWCNAKNMMKNSINDLNYLDPELFKNLVKFTKMSGPDIEDLDLNFTVNTRADGKQFKFDLVKNGEAIKVTAANRSNYIHQMANFLLNTSLHIQSKHFLQGVFAVVNSNWLKMFDFNELQMLISGSKAKLDIANWKQNVEYGGYLESESTIQYFWQVVEEMTSEEQSKLVKFVTSVSRAPLLGFQSLNPKFGIRNSGRSTDRLPTAATCVNLLKLPDYQDKEVLRQKLIYAINVDAGFDLS</sequence>
<dbReference type="Gene3D" id="3.30.2160.10">
    <property type="entry name" value="Hect, E3 ligase catalytic domain"/>
    <property type="match status" value="1"/>
</dbReference>
<dbReference type="EMBL" id="GL996514">
    <property type="protein sequence ID" value="EGV65243.1"/>
    <property type="molecule type" value="Genomic_DNA"/>
</dbReference>
<dbReference type="FunFam" id="3.30.2410.10:FF:000011">
    <property type="entry name" value="Putative Ubiquitin-protein ligase E3C"/>
    <property type="match status" value="1"/>
</dbReference>
<proteinExistence type="predicted"/>
<dbReference type="KEGG" id="cten:18250664"/>
<dbReference type="GeneID" id="18250664"/>
<accession>G3AZU7</accession>
<dbReference type="CDD" id="cd00078">
    <property type="entry name" value="HECTc"/>
    <property type="match status" value="1"/>
</dbReference>
<feature type="domain" description="HECT" evidence="6">
    <location>
        <begin position="620"/>
        <end position="970"/>
    </location>
</feature>
<dbReference type="PANTHER" id="PTHR45700:SF2">
    <property type="entry name" value="UBIQUITIN-PROTEIN LIGASE E3C"/>
    <property type="match status" value="1"/>
</dbReference>
<gene>
    <name evidence="7" type="ORF">CANTEDRAFT_97178</name>
</gene>
<evidence type="ECO:0000256" key="2">
    <source>
        <dbReference type="ARBA" id="ARBA00012485"/>
    </source>
</evidence>
<evidence type="ECO:0000313" key="8">
    <source>
        <dbReference type="Proteomes" id="UP000000707"/>
    </source>
</evidence>
<dbReference type="Gene3D" id="3.30.2410.10">
    <property type="entry name" value="Hect, E3 ligase catalytic domain"/>
    <property type="match status" value="1"/>
</dbReference>
<protein>
    <recommendedName>
        <fullName evidence="2">HECT-type E3 ubiquitin transferase</fullName>
        <ecNumber evidence="2">2.3.2.26</ecNumber>
    </recommendedName>
</protein>
<dbReference type="EC" id="2.3.2.26" evidence="2"/>
<dbReference type="FunFam" id="3.30.2160.10:FF:000002">
    <property type="entry name" value="Putative Ubiquitin-protein ligase E3C"/>
    <property type="match status" value="1"/>
</dbReference>
<dbReference type="SUPFAM" id="SSF56204">
    <property type="entry name" value="Hect, E3 ligase catalytic domain"/>
    <property type="match status" value="1"/>
</dbReference>
<dbReference type="PROSITE" id="PS50237">
    <property type="entry name" value="HECT"/>
    <property type="match status" value="1"/>
</dbReference>
<evidence type="ECO:0000313" key="7">
    <source>
        <dbReference type="EMBL" id="EGV65243.1"/>
    </source>
</evidence>
<keyword evidence="4 5" id="KW-0833">Ubl conjugation pathway</keyword>
<evidence type="ECO:0000259" key="6">
    <source>
        <dbReference type="PROSITE" id="PS50237"/>
    </source>
</evidence>
<comment type="catalytic activity">
    <reaction evidence="1">
        <text>S-ubiquitinyl-[E2 ubiquitin-conjugating enzyme]-L-cysteine + [acceptor protein]-L-lysine = [E2 ubiquitin-conjugating enzyme]-L-cysteine + N(6)-ubiquitinyl-[acceptor protein]-L-lysine.</text>
        <dbReference type="EC" id="2.3.2.26"/>
    </reaction>
</comment>
<dbReference type="InterPro" id="IPR000569">
    <property type="entry name" value="HECT_dom"/>
</dbReference>
<dbReference type="GO" id="GO:0006511">
    <property type="term" value="P:ubiquitin-dependent protein catabolic process"/>
    <property type="evidence" value="ECO:0007669"/>
    <property type="project" value="TreeGrafter"/>
</dbReference>
<dbReference type="Pfam" id="PF00632">
    <property type="entry name" value="HECT"/>
    <property type="match status" value="1"/>
</dbReference>
<dbReference type="AlphaFoldDB" id="G3AZU7"/>
<dbReference type="Gene3D" id="3.90.1750.10">
    <property type="entry name" value="Hect, E3 ligase catalytic domains"/>
    <property type="match status" value="1"/>
</dbReference>
<evidence type="ECO:0000256" key="1">
    <source>
        <dbReference type="ARBA" id="ARBA00000885"/>
    </source>
</evidence>
<dbReference type="OrthoDB" id="8068875at2759"/>
<dbReference type="GO" id="GO:0000209">
    <property type="term" value="P:protein polyubiquitination"/>
    <property type="evidence" value="ECO:0007669"/>
    <property type="project" value="InterPro"/>
</dbReference>
<feature type="active site" description="Glycyl thioester intermediate" evidence="5">
    <location>
        <position position="938"/>
    </location>
</feature>
<dbReference type="PANTHER" id="PTHR45700">
    <property type="entry name" value="UBIQUITIN-PROTEIN LIGASE E3C"/>
    <property type="match status" value="1"/>
</dbReference>